<protein>
    <submittedName>
        <fullName evidence="1">Retrovirus-related Pol polyprotein from transposon TNT 1-94</fullName>
    </submittedName>
</protein>
<proteinExistence type="predicted"/>
<dbReference type="EMBL" id="BGPR01003965">
    <property type="protein sequence ID" value="GBM94382.1"/>
    <property type="molecule type" value="Genomic_DNA"/>
</dbReference>
<evidence type="ECO:0000313" key="2">
    <source>
        <dbReference type="Proteomes" id="UP000499080"/>
    </source>
</evidence>
<dbReference type="AlphaFoldDB" id="A0A4Y2JYR5"/>
<dbReference type="Proteomes" id="UP000499080">
    <property type="component" value="Unassembled WGS sequence"/>
</dbReference>
<dbReference type="PANTHER" id="PTHR11439:SF483">
    <property type="entry name" value="PEPTIDE SYNTHASE GLIP-LIKE, PUTATIVE (AFU_ORTHOLOGUE AFUA_3G12920)-RELATED"/>
    <property type="match status" value="1"/>
</dbReference>
<dbReference type="CDD" id="cd09272">
    <property type="entry name" value="RNase_HI_RT_Ty1"/>
    <property type="match status" value="1"/>
</dbReference>
<reference evidence="1 2" key="1">
    <citation type="journal article" date="2019" name="Sci. Rep.">
        <title>Orb-weaving spider Araneus ventricosus genome elucidates the spidroin gene catalogue.</title>
        <authorList>
            <person name="Kono N."/>
            <person name="Nakamura H."/>
            <person name="Ohtoshi R."/>
            <person name="Moran D.A.P."/>
            <person name="Shinohara A."/>
            <person name="Yoshida Y."/>
            <person name="Fujiwara M."/>
            <person name="Mori M."/>
            <person name="Tomita M."/>
            <person name="Arakawa K."/>
        </authorList>
    </citation>
    <scope>NUCLEOTIDE SEQUENCE [LARGE SCALE GENOMIC DNA]</scope>
</reference>
<dbReference type="OrthoDB" id="412285at2759"/>
<organism evidence="1 2">
    <name type="scientific">Araneus ventricosus</name>
    <name type="common">Orbweaver spider</name>
    <name type="synonym">Epeira ventricosa</name>
    <dbReference type="NCBI Taxonomy" id="182803"/>
    <lineage>
        <taxon>Eukaryota</taxon>
        <taxon>Metazoa</taxon>
        <taxon>Ecdysozoa</taxon>
        <taxon>Arthropoda</taxon>
        <taxon>Chelicerata</taxon>
        <taxon>Arachnida</taxon>
        <taxon>Araneae</taxon>
        <taxon>Araneomorphae</taxon>
        <taxon>Entelegynae</taxon>
        <taxon>Araneoidea</taxon>
        <taxon>Araneidae</taxon>
        <taxon>Araneus</taxon>
    </lineage>
</organism>
<name>A0A4Y2JYR5_ARAVE</name>
<sequence length="206" mass="23429">MSMNQMKNGSIFVEQTAYAKRILHRFYNITSVLKHNSSENDAEVGENVPYREAVGSLMYLATATRPDIAYSYLKGISDYELFSSSDHSARQLKIYTDAGDSKTRRSRIVVDSKFANGAISWASQKQKSVVLSTTEAEYVAECEGAEECIWLSKLLNEIGATNDVLVLYVDNALKLVNNPEYHKRSKHIDVKFNFIREKYQEDKFSI</sequence>
<dbReference type="PANTHER" id="PTHR11439">
    <property type="entry name" value="GAG-POL-RELATED RETROTRANSPOSON"/>
    <property type="match status" value="1"/>
</dbReference>
<keyword evidence="2" id="KW-1185">Reference proteome</keyword>
<accession>A0A4Y2JYR5</accession>
<evidence type="ECO:0000313" key="1">
    <source>
        <dbReference type="EMBL" id="GBM94382.1"/>
    </source>
</evidence>
<comment type="caution">
    <text evidence="1">The sequence shown here is derived from an EMBL/GenBank/DDBJ whole genome shotgun (WGS) entry which is preliminary data.</text>
</comment>
<gene>
    <name evidence="1" type="primary">POLX_2396</name>
    <name evidence="1" type="ORF">AVEN_266412_1</name>
</gene>